<organism evidence="2 3">
    <name type="scientific">Papaver atlanticum</name>
    <dbReference type="NCBI Taxonomy" id="357466"/>
    <lineage>
        <taxon>Eukaryota</taxon>
        <taxon>Viridiplantae</taxon>
        <taxon>Streptophyta</taxon>
        <taxon>Embryophyta</taxon>
        <taxon>Tracheophyta</taxon>
        <taxon>Spermatophyta</taxon>
        <taxon>Magnoliopsida</taxon>
        <taxon>Ranunculales</taxon>
        <taxon>Papaveraceae</taxon>
        <taxon>Papaveroideae</taxon>
        <taxon>Papaver</taxon>
    </lineage>
</organism>
<keyword evidence="1" id="KW-0812">Transmembrane</keyword>
<keyword evidence="1" id="KW-1133">Transmembrane helix</keyword>
<dbReference type="Proteomes" id="UP001202328">
    <property type="component" value="Unassembled WGS sequence"/>
</dbReference>
<proteinExistence type="predicted"/>
<evidence type="ECO:0000313" key="2">
    <source>
        <dbReference type="EMBL" id="KAI3945684.1"/>
    </source>
</evidence>
<keyword evidence="3" id="KW-1185">Reference proteome</keyword>
<reference evidence="2" key="1">
    <citation type="submission" date="2022-04" db="EMBL/GenBank/DDBJ databases">
        <title>A functionally conserved STORR gene fusion in Papaver species that diverged 16.8 million years ago.</title>
        <authorList>
            <person name="Catania T."/>
        </authorList>
    </citation>
    <scope>NUCLEOTIDE SEQUENCE</scope>
    <source>
        <strain evidence="2">S-188037</strain>
    </source>
</reference>
<feature type="transmembrane region" description="Helical" evidence="1">
    <location>
        <begin position="214"/>
        <end position="231"/>
    </location>
</feature>
<evidence type="ECO:0000313" key="3">
    <source>
        <dbReference type="Proteomes" id="UP001202328"/>
    </source>
</evidence>
<dbReference type="CDD" id="cd14726">
    <property type="entry name" value="TraB_PrgY-like"/>
    <property type="match status" value="1"/>
</dbReference>
<dbReference type="InterPro" id="IPR046345">
    <property type="entry name" value="TraB_PrgY-like"/>
</dbReference>
<sequence length="342" mass="38908">MEKKKMGVFITNLRSIFHQRPSSSAQLETTHYQHGIPGFPTDGKVVLLRNSSNGAQLYLIGTVHGSEQSAETVKEVIDYVRPDVVAVGNARYGVVNHDSLKDSIKGLAATNIFCGDCDVSLIRNVYLQVELCKERAMAIMEWKPEDDISLYMLFRRSMRSAGGLCMKFVIFIESCRERRSHANGIFPGLEFKVAIEESSRVGARCVYIDQDMDVLILNFFVFSLAHNLFWIRNYKFITLFAGYSSTIIAYSTGVRGEAKYTRSFVQEIHSFQKELSPEIFKAMIEDRDKFMFTNLRSFQGKVVAAVWMGHMDGIELLWKREEEDDNNSVFITVIEGCHGHSE</sequence>
<feature type="transmembrane region" description="Helical" evidence="1">
    <location>
        <begin position="237"/>
        <end position="254"/>
    </location>
</feature>
<accession>A0AAD4XU65</accession>
<evidence type="ECO:0000256" key="1">
    <source>
        <dbReference type="SAM" id="Phobius"/>
    </source>
</evidence>
<dbReference type="PANTHER" id="PTHR21530:SF7">
    <property type="entry name" value="TRAB DOMAIN-CONTAINING PROTEIN"/>
    <property type="match status" value="1"/>
</dbReference>
<name>A0AAD4XU65_9MAGN</name>
<dbReference type="EMBL" id="JAJJMB010003726">
    <property type="protein sequence ID" value="KAI3945684.1"/>
    <property type="molecule type" value="Genomic_DNA"/>
</dbReference>
<keyword evidence="1" id="KW-0472">Membrane</keyword>
<gene>
    <name evidence="2" type="ORF">MKW98_022958</name>
</gene>
<protein>
    <submittedName>
        <fullName evidence="2">Uncharacterized protein</fullName>
    </submittedName>
</protein>
<dbReference type="PANTHER" id="PTHR21530">
    <property type="entry name" value="PHEROMONE SHUTDOWN PROTEIN"/>
    <property type="match status" value="1"/>
</dbReference>
<dbReference type="AlphaFoldDB" id="A0AAD4XU65"/>
<comment type="caution">
    <text evidence="2">The sequence shown here is derived from an EMBL/GenBank/DDBJ whole genome shotgun (WGS) entry which is preliminary data.</text>
</comment>